<evidence type="ECO:0000313" key="2">
    <source>
        <dbReference type="Proteomes" id="UP001190926"/>
    </source>
</evidence>
<evidence type="ECO:0000313" key="1">
    <source>
        <dbReference type="EMBL" id="KAH6820845.1"/>
    </source>
</evidence>
<feature type="non-terminal residue" evidence="1">
    <location>
        <position position="265"/>
    </location>
</feature>
<proteinExistence type="predicted"/>
<dbReference type="PANTHER" id="PTHR15663">
    <property type="entry name" value="COMM DOMAIN-CONTAINING PROTEIN 9"/>
    <property type="match status" value="1"/>
</dbReference>
<protein>
    <submittedName>
        <fullName evidence="1">FAR1-related sequence 3</fullName>
    </submittedName>
</protein>
<dbReference type="Proteomes" id="UP001190926">
    <property type="component" value="Unassembled WGS sequence"/>
</dbReference>
<name>A0AAD4ITB6_PERFH</name>
<reference evidence="1 2" key="1">
    <citation type="journal article" date="2021" name="Nat. Commun.">
        <title>Incipient diploidization of the medicinal plant Perilla within 10,000 years.</title>
        <authorList>
            <person name="Zhang Y."/>
            <person name="Shen Q."/>
            <person name="Leng L."/>
            <person name="Zhang D."/>
            <person name="Chen S."/>
            <person name="Shi Y."/>
            <person name="Ning Z."/>
            <person name="Chen S."/>
        </authorList>
    </citation>
    <scope>NUCLEOTIDE SEQUENCE [LARGE SCALE GENOMIC DNA]</scope>
    <source>
        <strain evidence="2">cv. PC099</strain>
    </source>
</reference>
<dbReference type="AlphaFoldDB" id="A0AAD4ITB6"/>
<dbReference type="EMBL" id="SDAM02003101">
    <property type="protein sequence ID" value="KAH6820845.1"/>
    <property type="molecule type" value="Genomic_DNA"/>
</dbReference>
<sequence>MVDEIALSTHLHKLIGLKSEQNLENLLQLLWQTRNNGLSNSQKSSIHSLLNLPSARDLDPVLACLRSLIRNCVLKNLKGDDGLKLLPADLPLELQNMLLVLLQKHRSHWKEELFLEPHASGWTRSSLQDNVGVSAPLLPGSYSAVSGSLLSLQVDPVPHFNSPNIGGPIPVTAERNVACFPHSTLQNDVGPTEIQGVLPLVKSMTWTVENKGETPTNRVAIITLKLQDYTKSPLNEMEVKFQLTRDTLEAVLISMRYISEQLSQY</sequence>
<dbReference type="InterPro" id="IPR037360">
    <property type="entry name" value="COMMD9"/>
</dbReference>
<dbReference type="PANTHER" id="PTHR15663:SF6">
    <property type="entry name" value="COMM DOMAIN-CONTAINING PROTEIN-RELATED"/>
    <property type="match status" value="1"/>
</dbReference>
<keyword evidence="2" id="KW-1185">Reference proteome</keyword>
<comment type="caution">
    <text evidence="1">The sequence shown here is derived from an EMBL/GenBank/DDBJ whole genome shotgun (WGS) entry which is preliminary data.</text>
</comment>
<gene>
    <name evidence="1" type="ORF">C2S53_003290</name>
</gene>
<organism evidence="1 2">
    <name type="scientific">Perilla frutescens var. hirtella</name>
    <name type="common">Perilla citriodora</name>
    <name type="synonym">Perilla setoyensis</name>
    <dbReference type="NCBI Taxonomy" id="608512"/>
    <lineage>
        <taxon>Eukaryota</taxon>
        <taxon>Viridiplantae</taxon>
        <taxon>Streptophyta</taxon>
        <taxon>Embryophyta</taxon>
        <taxon>Tracheophyta</taxon>
        <taxon>Spermatophyta</taxon>
        <taxon>Magnoliopsida</taxon>
        <taxon>eudicotyledons</taxon>
        <taxon>Gunneridae</taxon>
        <taxon>Pentapetalae</taxon>
        <taxon>asterids</taxon>
        <taxon>lamiids</taxon>
        <taxon>Lamiales</taxon>
        <taxon>Lamiaceae</taxon>
        <taxon>Nepetoideae</taxon>
        <taxon>Elsholtzieae</taxon>
        <taxon>Perilla</taxon>
    </lineage>
</organism>
<accession>A0AAD4ITB6</accession>